<proteinExistence type="predicted"/>
<dbReference type="RefSeq" id="WP_190885852.1">
    <property type="nucleotide sequence ID" value="NZ_JACWZY010000003.1"/>
</dbReference>
<dbReference type="EMBL" id="JACWZY010000003">
    <property type="protein sequence ID" value="MBD2699990.1"/>
    <property type="molecule type" value="Genomic_DNA"/>
</dbReference>
<sequence>MKSTPHLKPHLPDSQPQVSWLLAEGNYTHLYFHNGSQYLSAITLCKVCQRHLYLLRLSKQLEVDPILIVGWQRPAAKQLVVLLEGCGS</sequence>
<accession>A0A927ARM6</accession>
<organism evidence="1 2">
    <name type="scientific">Spirosoma profusum</name>
    <dbReference type="NCBI Taxonomy" id="2771354"/>
    <lineage>
        <taxon>Bacteria</taxon>
        <taxon>Pseudomonadati</taxon>
        <taxon>Bacteroidota</taxon>
        <taxon>Cytophagia</taxon>
        <taxon>Cytophagales</taxon>
        <taxon>Cytophagaceae</taxon>
        <taxon>Spirosoma</taxon>
    </lineage>
</organism>
<reference evidence="1" key="1">
    <citation type="submission" date="2020-09" db="EMBL/GenBank/DDBJ databases">
        <authorList>
            <person name="Kim M.K."/>
        </authorList>
    </citation>
    <scope>NUCLEOTIDE SEQUENCE</scope>
    <source>
        <strain evidence="1">BT702</strain>
    </source>
</reference>
<protein>
    <submittedName>
        <fullName evidence="1">Uncharacterized protein</fullName>
    </submittedName>
</protein>
<dbReference type="Proteomes" id="UP000598820">
    <property type="component" value="Unassembled WGS sequence"/>
</dbReference>
<comment type="caution">
    <text evidence="1">The sequence shown here is derived from an EMBL/GenBank/DDBJ whole genome shotgun (WGS) entry which is preliminary data.</text>
</comment>
<name>A0A927ARM6_9BACT</name>
<gene>
    <name evidence="1" type="ORF">IC229_05045</name>
</gene>
<evidence type="ECO:0000313" key="1">
    <source>
        <dbReference type="EMBL" id="MBD2699990.1"/>
    </source>
</evidence>
<keyword evidence="2" id="KW-1185">Reference proteome</keyword>
<dbReference type="AlphaFoldDB" id="A0A927ARM6"/>
<evidence type="ECO:0000313" key="2">
    <source>
        <dbReference type="Proteomes" id="UP000598820"/>
    </source>
</evidence>